<reference evidence="4 5" key="1">
    <citation type="journal article" date="2012" name="J. Bacteriol.">
        <title>Complete genome sequences of Desulfosporosinus orientis DSM765T, Desulfosporosinus youngiae DSM17734T, Desulfosporosinus meridiei DSM13257T, and Desulfosporosinus acidiphilus DSM22704T.</title>
        <authorList>
            <person name="Pester M."/>
            <person name="Brambilla E."/>
            <person name="Alazard D."/>
            <person name="Rattei T."/>
            <person name="Weinmaier T."/>
            <person name="Han J."/>
            <person name="Lucas S."/>
            <person name="Lapidus A."/>
            <person name="Cheng J.F."/>
            <person name="Goodwin L."/>
            <person name="Pitluck S."/>
            <person name="Peters L."/>
            <person name="Ovchinnikova G."/>
            <person name="Teshima H."/>
            <person name="Detter J.C."/>
            <person name="Han C.S."/>
            <person name="Tapia R."/>
            <person name="Land M.L."/>
            <person name="Hauser L."/>
            <person name="Kyrpides N.C."/>
            <person name="Ivanova N.N."/>
            <person name="Pagani I."/>
            <person name="Huntmann M."/>
            <person name="Wei C.L."/>
            <person name="Davenport K.W."/>
            <person name="Daligault H."/>
            <person name="Chain P.S."/>
            <person name="Chen A."/>
            <person name="Mavromatis K."/>
            <person name="Markowitz V."/>
            <person name="Szeto E."/>
            <person name="Mikhailova N."/>
            <person name="Pati A."/>
            <person name="Wagner M."/>
            <person name="Woyke T."/>
            <person name="Ollivier B."/>
            <person name="Klenk H.P."/>
            <person name="Spring S."/>
            <person name="Loy A."/>
        </authorList>
    </citation>
    <scope>NUCLEOTIDE SEQUENCE [LARGE SCALE GENOMIC DNA]</scope>
    <source>
        <strain evidence="5">DSM 22704 / JCM 16185 / SJ4</strain>
    </source>
</reference>
<accession>I4D0S8</accession>
<dbReference type="AlphaFoldDB" id="I4D0S8"/>
<evidence type="ECO:0000256" key="1">
    <source>
        <dbReference type="ARBA" id="ARBA00022630"/>
    </source>
</evidence>
<dbReference type="InterPro" id="IPR005025">
    <property type="entry name" value="FMN_Rdtase-like_dom"/>
</dbReference>
<dbReference type="GO" id="GO:0016491">
    <property type="term" value="F:oxidoreductase activity"/>
    <property type="evidence" value="ECO:0007669"/>
    <property type="project" value="InterPro"/>
</dbReference>
<dbReference type="PANTHER" id="PTHR43278">
    <property type="entry name" value="NAD(P)H-DEPENDENT FMN-CONTAINING OXIDOREDUCTASE YWQN-RELATED"/>
    <property type="match status" value="1"/>
</dbReference>
<organism evidence="4 5">
    <name type="scientific">Desulfosporosinus acidiphilus (strain DSM 22704 / JCM 16185 / SJ4)</name>
    <dbReference type="NCBI Taxonomy" id="646529"/>
    <lineage>
        <taxon>Bacteria</taxon>
        <taxon>Bacillati</taxon>
        <taxon>Bacillota</taxon>
        <taxon>Clostridia</taxon>
        <taxon>Eubacteriales</taxon>
        <taxon>Desulfitobacteriaceae</taxon>
        <taxon>Desulfosporosinus</taxon>
    </lineage>
</organism>
<gene>
    <name evidence="4" type="ordered locus">Desaci_0330</name>
</gene>
<evidence type="ECO:0000313" key="4">
    <source>
        <dbReference type="EMBL" id="AFM39402.1"/>
    </source>
</evidence>
<evidence type="ECO:0000313" key="5">
    <source>
        <dbReference type="Proteomes" id="UP000002892"/>
    </source>
</evidence>
<proteinExistence type="predicted"/>
<dbReference type="InterPro" id="IPR051796">
    <property type="entry name" value="ISF_SsuE-like"/>
</dbReference>
<dbReference type="HOGENOM" id="CLU_050993_2_0_9"/>
<dbReference type="KEGG" id="dai:Desaci_0330"/>
<dbReference type="EMBL" id="CP003639">
    <property type="protein sequence ID" value="AFM39402.1"/>
    <property type="molecule type" value="Genomic_DNA"/>
</dbReference>
<feature type="domain" description="NADPH-dependent FMN reductase-like" evidence="3">
    <location>
        <begin position="4"/>
        <end position="126"/>
    </location>
</feature>
<keyword evidence="5" id="KW-1185">Reference proteome</keyword>
<sequence length="219" mass="24429">MTLNVIAINGSPRKTWNTATLLQRALEGAESVGAQTEIIHLADLNFKGCISCFACKRKGSLNAGHCAVRDDLTNVLEKVLVADVLLIGSPIYFGNVTAGVRGFLERLLFSNLSYNERHESVFQGKLSSGFIYTMNVPEDFLKHVNYEENVFQNYKNMLQRLGGPSEFVISTDTYQFDDYSKYEASMFDVNHKAKVKAERFPIDCQKAFDMGAKLASSSI</sequence>
<keyword evidence="2" id="KW-0288">FMN</keyword>
<dbReference type="Gene3D" id="3.40.50.360">
    <property type="match status" value="1"/>
</dbReference>
<evidence type="ECO:0000259" key="3">
    <source>
        <dbReference type="Pfam" id="PF03358"/>
    </source>
</evidence>
<dbReference type="STRING" id="646529.Desaci_0330"/>
<dbReference type="eggNOG" id="COG0655">
    <property type="taxonomic scope" value="Bacteria"/>
</dbReference>
<dbReference type="Pfam" id="PF03358">
    <property type="entry name" value="FMN_red"/>
    <property type="match status" value="1"/>
</dbReference>
<dbReference type="PANTHER" id="PTHR43278:SF2">
    <property type="entry name" value="IRON-SULFUR FLAVOPROTEIN"/>
    <property type="match status" value="1"/>
</dbReference>
<dbReference type="InterPro" id="IPR029039">
    <property type="entry name" value="Flavoprotein-like_sf"/>
</dbReference>
<dbReference type="Proteomes" id="UP000002892">
    <property type="component" value="Chromosome"/>
</dbReference>
<keyword evidence="1" id="KW-0285">Flavoprotein</keyword>
<dbReference type="SUPFAM" id="SSF52218">
    <property type="entry name" value="Flavoproteins"/>
    <property type="match status" value="1"/>
</dbReference>
<protein>
    <submittedName>
        <fullName evidence="4">Multimeric flavodoxin WrbA</fullName>
    </submittedName>
</protein>
<name>I4D0S8_DESAJ</name>
<evidence type="ECO:0000256" key="2">
    <source>
        <dbReference type="ARBA" id="ARBA00022643"/>
    </source>
</evidence>